<feature type="signal peptide" evidence="1">
    <location>
        <begin position="1"/>
        <end position="24"/>
    </location>
</feature>
<dbReference type="Proteomes" id="UP001153620">
    <property type="component" value="Chromosome 4"/>
</dbReference>
<accession>A0A9N9WY69</accession>
<evidence type="ECO:0000313" key="3">
    <source>
        <dbReference type="Proteomes" id="UP001153620"/>
    </source>
</evidence>
<reference evidence="2" key="1">
    <citation type="submission" date="2022-01" db="EMBL/GenBank/DDBJ databases">
        <authorList>
            <person name="King R."/>
        </authorList>
    </citation>
    <scope>NUCLEOTIDE SEQUENCE</scope>
</reference>
<keyword evidence="3" id="KW-1185">Reference proteome</keyword>
<reference evidence="2" key="2">
    <citation type="submission" date="2022-10" db="EMBL/GenBank/DDBJ databases">
        <authorList>
            <consortium name="ENA_rothamsted_submissions"/>
            <consortium name="culmorum"/>
            <person name="King R."/>
        </authorList>
    </citation>
    <scope>NUCLEOTIDE SEQUENCE</scope>
</reference>
<sequence length="48" mass="5239">MMKFLLFLILVLIALLMFLDTADACSASQVYSCLRRGGSLNYATCACS</sequence>
<dbReference type="AlphaFoldDB" id="A0A9N9WY69"/>
<proteinExistence type="predicted"/>
<gene>
    <name evidence="2" type="ORF">CHIRRI_LOCUS13496</name>
</gene>
<name>A0A9N9WY69_9DIPT</name>
<evidence type="ECO:0000313" key="2">
    <source>
        <dbReference type="EMBL" id="CAG9810683.1"/>
    </source>
</evidence>
<keyword evidence="1" id="KW-0732">Signal</keyword>
<feature type="chain" id="PRO_5040421777" description="Defensin" evidence="1">
    <location>
        <begin position="25"/>
        <end position="48"/>
    </location>
</feature>
<evidence type="ECO:0008006" key="4">
    <source>
        <dbReference type="Google" id="ProtNLM"/>
    </source>
</evidence>
<dbReference type="EMBL" id="OU895880">
    <property type="protein sequence ID" value="CAG9810683.1"/>
    <property type="molecule type" value="Genomic_DNA"/>
</dbReference>
<protein>
    <recommendedName>
        <fullName evidence="4">Defensin</fullName>
    </recommendedName>
</protein>
<evidence type="ECO:0000256" key="1">
    <source>
        <dbReference type="SAM" id="SignalP"/>
    </source>
</evidence>
<organism evidence="2 3">
    <name type="scientific">Chironomus riparius</name>
    <dbReference type="NCBI Taxonomy" id="315576"/>
    <lineage>
        <taxon>Eukaryota</taxon>
        <taxon>Metazoa</taxon>
        <taxon>Ecdysozoa</taxon>
        <taxon>Arthropoda</taxon>
        <taxon>Hexapoda</taxon>
        <taxon>Insecta</taxon>
        <taxon>Pterygota</taxon>
        <taxon>Neoptera</taxon>
        <taxon>Endopterygota</taxon>
        <taxon>Diptera</taxon>
        <taxon>Nematocera</taxon>
        <taxon>Chironomoidea</taxon>
        <taxon>Chironomidae</taxon>
        <taxon>Chironominae</taxon>
        <taxon>Chironomus</taxon>
    </lineage>
</organism>